<dbReference type="InterPro" id="IPR023997">
    <property type="entry name" value="TonB-dep_OMP_SusC/RagA_CS"/>
</dbReference>
<reference evidence="12" key="1">
    <citation type="submission" date="2017-04" db="EMBL/GenBank/DDBJ databases">
        <authorList>
            <person name="Varghese N."/>
            <person name="Submissions S."/>
        </authorList>
    </citation>
    <scope>NUCLEOTIDE SEQUENCE [LARGE SCALE GENOMIC DNA]</scope>
    <source>
        <strain evidence="12">DSM 12126</strain>
    </source>
</reference>
<evidence type="ECO:0000256" key="8">
    <source>
        <dbReference type="SAM" id="MobiDB-lite"/>
    </source>
</evidence>
<evidence type="ECO:0000256" key="2">
    <source>
        <dbReference type="ARBA" id="ARBA00022448"/>
    </source>
</evidence>
<keyword evidence="5 7" id="KW-0472">Membrane</keyword>
<dbReference type="AlphaFoldDB" id="A0A1W2CME7"/>
<sequence length="1128" mass="125633">MKKSLYERRVLYHVLLFMKYSSAVFLIICSFFSIANANRSYGQKILNIPVTVTLDKVRLQDAIEQISRTANIKLAYQAEVISPMVFVNTSFKKEKLGKVLEQILFPNHINYSVVGNTIILKKQPQKIREEVLEKKPDRIIRGTVLDTAGMTLPGVSVRVAGHKELGTVTDINGKYQLQVPDDALILIFSYVGYVSREAKINGTTLNVVLKEVKSDLSEVVVVAYGTQKKTNVTGSIAAVTTKDLIRTPTASLTNSLAGRLPGLVTIQNSGEPGTDGSTLYIRGFGTYQGRSPLILVDGIENAIDRIDANEVESVSILKDAGATAVYGMKGANGVVLVTTKRGKIGKPVISLTSQLSSQSPVRLPEYLDSFDALTLFREALNNDGLNANLYTDEYLNKFRDRSMPAYEYLYPNVDWHKELLKKNSLMNQTNLNVSGGSGSARYFVSMSYLNQDGLYKYENLNDYNINATMNKYNFRSNIDVDITKHLSMELNLSDVVRDRNYPNESASDFWPQLRNTPPYLYPLSNPDGSIPGQKDSPPSPYGRLTQYGYARMFENTLGAIAGFKLDMPFVTPGLSFRTRFAFDAQSYRNITRQRNYSTYKFSMADDQQMDLTKGQYTEITTGDGLLGFTVNANGSRKSTYEAYLNYDRVFNEKHAFTGMIRYNQSQSFTNGGDAIAALPYKQLGLVGRVNYSYDRKYVLEFDAGYNGSENFKKGHRMGFFPAVSASWIISNEAFLSNSKTFNLVKLRGSIGTVGVDNSVGRFAYLSTWQIGNTNGYKFGAASDGNGYSGAQESATGNEFLTWERARKTNIGLDLELFNSSLVFTGDVFQEKRSQILTTALIIPEVIGVQSLPAINAGRVSNKGFEAELTWRKKIGNHNLMLRGAYSYSTNNIDYAAEPNYKLAYKGKKDTQIFEAYGLTALGLFKDQADIDNSAVQQFGKVQPGDIKYLDRNGDGVINSQDEGYLGAPTAIKSVLSFTASYTYGQFDLNILFQGAIGGKRWLNGVSAWAFADNTAVLADYMTGRYSPQNPDPNARYPRLTSADNANNNRNSTFWLKSSDYLRLKNVEIGYTLPKSLLTKIRLNNIRVFANGTNLYTWDKLKVFDPELPDGFGNYPQQRVINFGLNIAM</sequence>
<dbReference type="InterPro" id="IPR023996">
    <property type="entry name" value="TonB-dep_OMP_SusC/RagA"/>
</dbReference>
<dbReference type="Pfam" id="PF07715">
    <property type="entry name" value="Plug"/>
    <property type="match status" value="1"/>
</dbReference>
<accession>A0A1W2CME7</accession>
<comment type="subcellular location">
    <subcellularLocation>
        <location evidence="1 7">Cell outer membrane</location>
        <topology evidence="1 7">Multi-pass membrane protein</topology>
    </subcellularLocation>
</comment>
<keyword evidence="6 7" id="KW-0998">Cell outer membrane</keyword>
<dbReference type="FunFam" id="2.170.130.10:FF:000003">
    <property type="entry name" value="SusC/RagA family TonB-linked outer membrane protein"/>
    <property type="match status" value="1"/>
</dbReference>
<evidence type="ECO:0000259" key="10">
    <source>
        <dbReference type="Pfam" id="PF07715"/>
    </source>
</evidence>
<dbReference type="InterPro" id="IPR039426">
    <property type="entry name" value="TonB-dep_rcpt-like"/>
</dbReference>
<name>A0A1W2CME7_9SPHI</name>
<evidence type="ECO:0000256" key="9">
    <source>
        <dbReference type="SAM" id="Phobius"/>
    </source>
</evidence>
<dbReference type="STRING" id="151894.SAMN04488524_2988"/>
<keyword evidence="4 7" id="KW-0812">Transmembrane</keyword>
<dbReference type="Pfam" id="PF13715">
    <property type="entry name" value="CarbopepD_reg_2"/>
    <property type="match status" value="1"/>
</dbReference>
<dbReference type="GO" id="GO:0009279">
    <property type="term" value="C:cell outer membrane"/>
    <property type="evidence" value="ECO:0007669"/>
    <property type="project" value="UniProtKB-SubCell"/>
</dbReference>
<keyword evidence="3 7" id="KW-1134">Transmembrane beta strand</keyword>
<evidence type="ECO:0000313" key="12">
    <source>
        <dbReference type="Proteomes" id="UP000192756"/>
    </source>
</evidence>
<dbReference type="RefSeq" id="WP_084239814.1">
    <property type="nucleotide sequence ID" value="NZ_FWXT01000002.1"/>
</dbReference>
<dbReference type="NCBIfam" id="TIGR04057">
    <property type="entry name" value="SusC_RagA_signa"/>
    <property type="match status" value="1"/>
</dbReference>
<dbReference type="InterPro" id="IPR037066">
    <property type="entry name" value="Plug_dom_sf"/>
</dbReference>
<keyword evidence="9" id="KW-1133">Transmembrane helix</keyword>
<dbReference type="Gene3D" id="2.60.40.1120">
    <property type="entry name" value="Carboxypeptidase-like, regulatory domain"/>
    <property type="match status" value="1"/>
</dbReference>
<dbReference type="PROSITE" id="PS52016">
    <property type="entry name" value="TONB_DEPENDENT_REC_3"/>
    <property type="match status" value="1"/>
</dbReference>
<protein>
    <submittedName>
        <fullName evidence="11">TonB-linked outer membrane protein, SusC/RagA family</fullName>
    </submittedName>
</protein>
<dbReference type="SUPFAM" id="SSF56935">
    <property type="entry name" value="Porins"/>
    <property type="match status" value="1"/>
</dbReference>
<dbReference type="Gene3D" id="2.40.170.20">
    <property type="entry name" value="TonB-dependent receptor, beta-barrel domain"/>
    <property type="match status" value="1"/>
</dbReference>
<dbReference type="Proteomes" id="UP000192756">
    <property type="component" value="Unassembled WGS sequence"/>
</dbReference>
<gene>
    <name evidence="11" type="ORF">SAMN04488524_2988</name>
</gene>
<keyword evidence="12" id="KW-1185">Reference proteome</keyword>
<proteinExistence type="inferred from homology"/>
<evidence type="ECO:0000256" key="4">
    <source>
        <dbReference type="ARBA" id="ARBA00022692"/>
    </source>
</evidence>
<dbReference type="NCBIfam" id="TIGR04056">
    <property type="entry name" value="OMP_RagA_SusC"/>
    <property type="match status" value="1"/>
</dbReference>
<evidence type="ECO:0000313" key="11">
    <source>
        <dbReference type="EMBL" id="SMC86154.1"/>
    </source>
</evidence>
<feature type="region of interest" description="Disordered" evidence="8">
    <location>
        <begin position="521"/>
        <end position="540"/>
    </location>
</feature>
<evidence type="ECO:0000256" key="1">
    <source>
        <dbReference type="ARBA" id="ARBA00004571"/>
    </source>
</evidence>
<evidence type="ECO:0000256" key="7">
    <source>
        <dbReference type="PROSITE-ProRule" id="PRU01360"/>
    </source>
</evidence>
<dbReference type="EMBL" id="FWXT01000002">
    <property type="protein sequence ID" value="SMC86154.1"/>
    <property type="molecule type" value="Genomic_DNA"/>
</dbReference>
<dbReference type="Gene3D" id="2.170.130.10">
    <property type="entry name" value="TonB-dependent receptor, plug domain"/>
    <property type="match status" value="1"/>
</dbReference>
<dbReference type="Gene3D" id="3.55.50.30">
    <property type="match status" value="1"/>
</dbReference>
<organism evidence="11 12">
    <name type="scientific">Pedobacter africanus</name>
    <dbReference type="NCBI Taxonomy" id="151894"/>
    <lineage>
        <taxon>Bacteria</taxon>
        <taxon>Pseudomonadati</taxon>
        <taxon>Bacteroidota</taxon>
        <taxon>Sphingobacteriia</taxon>
        <taxon>Sphingobacteriales</taxon>
        <taxon>Sphingobacteriaceae</taxon>
        <taxon>Pedobacter</taxon>
    </lineage>
</organism>
<evidence type="ECO:0000256" key="3">
    <source>
        <dbReference type="ARBA" id="ARBA00022452"/>
    </source>
</evidence>
<evidence type="ECO:0000256" key="6">
    <source>
        <dbReference type="ARBA" id="ARBA00023237"/>
    </source>
</evidence>
<keyword evidence="2 7" id="KW-0813">Transport</keyword>
<dbReference type="InterPro" id="IPR012910">
    <property type="entry name" value="Plug_dom"/>
</dbReference>
<evidence type="ECO:0000256" key="5">
    <source>
        <dbReference type="ARBA" id="ARBA00023136"/>
    </source>
</evidence>
<dbReference type="InterPro" id="IPR008969">
    <property type="entry name" value="CarboxyPept-like_regulatory"/>
</dbReference>
<dbReference type="OrthoDB" id="9768177at2"/>
<comment type="similarity">
    <text evidence="7">Belongs to the TonB-dependent receptor family.</text>
</comment>
<dbReference type="SUPFAM" id="SSF49464">
    <property type="entry name" value="Carboxypeptidase regulatory domain-like"/>
    <property type="match status" value="1"/>
</dbReference>
<feature type="domain" description="TonB-dependent receptor plug" evidence="10">
    <location>
        <begin position="229"/>
        <end position="334"/>
    </location>
</feature>
<dbReference type="InterPro" id="IPR036942">
    <property type="entry name" value="Beta-barrel_TonB_sf"/>
</dbReference>
<feature type="transmembrane region" description="Helical" evidence="9">
    <location>
        <begin position="12"/>
        <end position="35"/>
    </location>
</feature>